<dbReference type="STRING" id="237069.SAMN05216498_0676"/>
<dbReference type="Proteomes" id="UP000199334">
    <property type="component" value="Unassembled WGS sequence"/>
</dbReference>
<keyword evidence="1" id="KW-0472">Membrane</keyword>
<feature type="transmembrane region" description="Helical" evidence="1">
    <location>
        <begin position="7"/>
        <end position="28"/>
    </location>
</feature>
<dbReference type="RefSeq" id="WP_093855191.1">
    <property type="nucleotide sequence ID" value="NZ_FNIG01000001.1"/>
</dbReference>
<gene>
    <name evidence="2" type="ORF">SAMN05216498_0676</name>
</gene>
<keyword evidence="1" id="KW-0812">Transmembrane</keyword>
<name>A0A1G9WC69_9BACI</name>
<evidence type="ECO:0000313" key="3">
    <source>
        <dbReference type="Proteomes" id="UP000199334"/>
    </source>
</evidence>
<evidence type="ECO:0000256" key="1">
    <source>
        <dbReference type="SAM" id="Phobius"/>
    </source>
</evidence>
<protein>
    <submittedName>
        <fullName evidence="2">Uncharacterized protein</fullName>
    </submittedName>
</protein>
<evidence type="ECO:0000313" key="2">
    <source>
        <dbReference type="EMBL" id="SDM81786.1"/>
    </source>
</evidence>
<keyword evidence="1" id="KW-1133">Transmembrane helix</keyword>
<reference evidence="2 3" key="1">
    <citation type="submission" date="2016-10" db="EMBL/GenBank/DDBJ databases">
        <authorList>
            <person name="de Groot N.N."/>
        </authorList>
    </citation>
    <scope>NUCLEOTIDE SEQUENCE [LARGE SCALE GENOMIC DNA]</scope>
    <source>
        <strain evidence="2 3">CGMCC 1.3442</strain>
    </source>
</reference>
<sequence length="184" mass="21919">MSRSKGRLLGFTLVMGFIITVIVSYIMFRQSAEWDMIQMDHGEKYPLFWSLEEQHALDDIRLIELDERGFERIDVRITDFYYLPKVNRIHFGLWYDAEKYDHEDIPLGVFEHVFIDDQGNQYEDMSFSIGPHSFYGQFHRRSTSGINIDDIQELYLYIYPIKNDQRLEPAKALIYSKDEALEKV</sequence>
<accession>A0A1G9WC69</accession>
<keyword evidence="3" id="KW-1185">Reference proteome</keyword>
<dbReference type="EMBL" id="FNIG01000001">
    <property type="protein sequence ID" value="SDM81786.1"/>
    <property type="molecule type" value="Genomic_DNA"/>
</dbReference>
<dbReference type="AlphaFoldDB" id="A0A1G9WC69"/>
<proteinExistence type="predicted"/>
<organism evidence="2 3">
    <name type="scientific">Tenuibacillus multivorans</name>
    <dbReference type="NCBI Taxonomy" id="237069"/>
    <lineage>
        <taxon>Bacteria</taxon>
        <taxon>Bacillati</taxon>
        <taxon>Bacillota</taxon>
        <taxon>Bacilli</taxon>
        <taxon>Bacillales</taxon>
        <taxon>Bacillaceae</taxon>
        <taxon>Tenuibacillus</taxon>
    </lineage>
</organism>